<evidence type="ECO:0000259" key="3">
    <source>
        <dbReference type="PROSITE" id="PS50893"/>
    </source>
</evidence>
<dbReference type="AlphaFoldDB" id="A0A7X4YQN9"/>
<dbReference type="EMBL" id="JAAAMU010000008">
    <property type="protein sequence ID" value="NBC70767.1"/>
    <property type="molecule type" value="Genomic_DNA"/>
</dbReference>
<dbReference type="SUPFAM" id="SSF52540">
    <property type="entry name" value="P-loop containing nucleoside triphosphate hydrolases"/>
    <property type="match status" value="2"/>
</dbReference>
<dbReference type="InterPro" id="IPR003593">
    <property type="entry name" value="AAA+_ATPase"/>
</dbReference>
<name>A0A7X4YQN9_9BACL</name>
<feature type="domain" description="ABC transporter" evidence="3">
    <location>
        <begin position="325"/>
        <end position="540"/>
    </location>
</feature>
<evidence type="ECO:0000256" key="1">
    <source>
        <dbReference type="ARBA" id="ARBA00022741"/>
    </source>
</evidence>
<evidence type="ECO:0000256" key="2">
    <source>
        <dbReference type="ARBA" id="ARBA00022840"/>
    </source>
</evidence>
<dbReference type="Gene3D" id="3.40.50.300">
    <property type="entry name" value="P-loop containing nucleotide triphosphate hydrolases"/>
    <property type="match status" value="2"/>
</dbReference>
<gene>
    <name evidence="4" type="ORF">GT003_17330</name>
</gene>
<dbReference type="Proteomes" id="UP000558113">
    <property type="component" value="Unassembled WGS sequence"/>
</dbReference>
<keyword evidence="2 4" id="KW-0067">ATP-binding</keyword>
<evidence type="ECO:0000313" key="4">
    <source>
        <dbReference type="EMBL" id="NBC70767.1"/>
    </source>
</evidence>
<dbReference type="GO" id="GO:0005524">
    <property type="term" value="F:ATP binding"/>
    <property type="evidence" value="ECO:0007669"/>
    <property type="project" value="UniProtKB-KW"/>
</dbReference>
<dbReference type="InterPro" id="IPR003439">
    <property type="entry name" value="ABC_transporter-like_ATP-bd"/>
</dbReference>
<dbReference type="SMART" id="SM00382">
    <property type="entry name" value="AAA"/>
    <property type="match status" value="2"/>
</dbReference>
<keyword evidence="1" id="KW-0547">Nucleotide-binding</keyword>
<dbReference type="InterPro" id="IPR051309">
    <property type="entry name" value="ABCF_ATPase"/>
</dbReference>
<dbReference type="Pfam" id="PF00005">
    <property type="entry name" value="ABC_tran"/>
    <property type="match status" value="2"/>
</dbReference>
<organism evidence="4 5">
    <name type="scientific">Paenibacillus sacheonensis</name>
    <dbReference type="NCBI Taxonomy" id="742054"/>
    <lineage>
        <taxon>Bacteria</taxon>
        <taxon>Bacillati</taxon>
        <taxon>Bacillota</taxon>
        <taxon>Bacilli</taxon>
        <taxon>Bacillales</taxon>
        <taxon>Paenibacillaceae</taxon>
        <taxon>Paenibacillus</taxon>
    </lineage>
</organism>
<dbReference type="InterPro" id="IPR017871">
    <property type="entry name" value="ABC_transporter-like_CS"/>
</dbReference>
<evidence type="ECO:0000313" key="5">
    <source>
        <dbReference type="Proteomes" id="UP000558113"/>
    </source>
</evidence>
<proteinExistence type="predicted"/>
<dbReference type="OrthoDB" id="9762369at2"/>
<dbReference type="PANTHER" id="PTHR42855:SF2">
    <property type="entry name" value="DRUG RESISTANCE ABC TRANSPORTER,ATP-BINDING PROTEIN"/>
    <property type="match status" value="1"/>
</dbReference>
<comment type="caution">
    <text evidence="4">The sequence shown here is derived from an EMBL/GenBank/DDBJ whole genome shotgun (WGS) entry which is preliminary data.</text>
</comment>
<reference evidence="4 5" key="1">
    <citation type="submission" date="2020-01" db="EMBL/GenBank/DDBJ databases">
        <title>Paenibacillus soybeanensis sp. nov. isolated from the nodules of soybean (Glycine max(L.) Merr).</title>
        <authorList>
            <person name="Wang H."/>
        </authorList>
    </citation>
    <scope>NUCLEOTIDE SEQUENCE [LARGE SCALE GENOMIC DNA]</scope>
    <source>
        <strain evidence="4 5">DSM 23054</strain>
    </source>
</reference>
<dbReference type="GO" id="GO:0016887">
    <property type="term" value="F:ATP hydrolysis activity"/>
    <property type="evidence" value="ECO:0007669"/>
    <property type="project" value="InterPro"/>
</dbReference>
<feature type="domain" description="ABC transporter" evidence="3">
    <location>
        <begin position="2"/>
        <end position="254"/>
    </location>
</feature>
<dbReference type="RefSeq" id="WP_161700211.1">
    <property type="nucleotide sequence ID" value="NZ_JAAAMU010000008.1"/>
</dbReference>
<dbReference type="PROSITE" id="PS50893">
    <property type="entry name" value="ABC_TRANSPORTER_2"/>
    <property type="match status" value="2"/>
</dbReference>
<accession>A0A7X4YQN9</accession>
<protein>
    <submittedName>
        <fullName evidence="4">ATP-binding cassette domain-containing protein</fullName>
    </submittedName>
</protein>
<dbReference type="PROSITE" id="PS00211">
    <property type="entry name" value="ABC_TRANSPORTER_1"/>
    <property type="match status" value="1"/>
</dbReference>
<dbReference type="InterPro" id="IPR027417">
    <property type="entry name" value="P-loop_NTPase"/>
</dbReference>
<sequence length="579" mass="66139">MIKVVGLSFSFPQKELYDDISFTLEEGQHCAFIGTSGNGKSTLIDILMDPEKYLYEGKVEIDPTCKIGYVSQFSQLDKTKETTVFDYIGEAFIQIQNEIASICTEMETSSDLEPLFEKYQAALDAFDAIGGDDFESSINKKLNLANLMKLRDHKVSDLSGGEFKLIQVMKEMLRSPDVMIMDEPDVFLDFDNLNALKKLINAHKGILLVVTHNRYLLNHCFNKILHLENKELQEFDGRYMEYNFSLLQTKIELQELAVAEQEDIERNDAIINNLRAIATYNSEASRGRALKARVRYQERLEARRIKAPFVDIKQPKISFGMDNDLEDAIVVRVTNYRAGFDELLLDNVNFEIKATDKVAIIGPNGTGKTTLLRDIFKHNRDSIEIHAAAKVAYLSQIQDEVLKDSNTILEEFIEAGFKTYDEVRSYLSDYGFEGEIVDQKIASLSGGEKNLLQIAKVSASKANVLLLDEPTSHLDTYTQIALEKAIVDYKGAILMISHDFYSVVNGMDYVLIIDDKTIRKMSMRKFRQMIYASHFDRDYLEKEQNKRAVEMKIELALKDTHFELAKKLVDELEELIKLL</sequence>
<keyword evidence="5" id="KW-1185">Reference proteome</keyword>
<dbReference type="PANTHER" id="PTHR42855">
    <property type="entry name" value="ABC TRANSPORTER ATP-BINDING SUBUNIT"/>
    <property type="match status" value="1"/>
</dbReference>